<proteinExistence type="predicted"/>
<reference evidence="2 3" key="1">
    <citation type="submission" date="2024-09" db="EMBL/GenBank/DDBJ databases">
        <authorList>
            <person name="Sun Q."/>
            <person name="Mori K."/>
        </authorList>
    </citation>
    <scope>NUCLEOTIDE SEQUENCE [LARGE SCALE GENOMIC DNA]</scope>
    <source>
        <strain evidence="2 3">KCTC 23076</strain>
    </source>
</reference>
<accession>A0ABV6RIC7</accession>
<dbReference type="RefSeq" id="WP_386664551.1">
    <property type="nucleotide sequence ID" value="NZ_JBHLTG010000001.1"/>
</dbReference>
<evidence type="ECO:0000313" key="2">
    <source>
        <dbReference type="EMBL" id="MFC0676745.1"/>
    </source>
</evidence>
<evidence type="ECO:0000313" key="3">
    <source>
        <dbReference type="Proteomes" id="UP001589896"/>
    </source>
</evidence>
<dbReference type="EMBL" id="JBHLTG010000001">
    <property type="protein sequence ID" value="MFC0676745.1"/>
    <property type="molecule type" value="Genomic_DNA"/>
</dbReference>
<protein>
    <submittedName>
        <fullName evidence="2">Uncharacterized protein</fullName>
    </submittedName>
</protein>
<dbReference type="Proteomes" id="UP001589896">
    <property type="component" value="Unassembled WGS sequence"/>
</dbReference>
<feature type="region of interest" description="Disordered" evidence="1">
    <location>
        <begin position="38"/>
        <end position="76"/>
    </location>
</feature>
<name>A0ABV6RIC7_9GAMM</name>
<comment type="caution">
    <text evidence="2">The sequence shown here is derived from an EMBL/GenBank/DDBJ whole genome shotgun (WGS) entry which is preliminary data.</text>
</comment>
<keyword evidence="3" id="KW-1185">Reference proteome</keyword>
<organism evidence="2 3">
    <name type="scientific">Lysobacter korlensis</name>
    <dbReference type="NCBI Taxonomy" id="553636"/>
    <lineage>
        <taxon>Bacteria</taxon>
        <taxon>Pseudomonadati</taxon>
        <taxon>Pseudomonadota</taxon>
        <taxon>Gammaproteobacteria</taxon>
        <taxon>Lysobacterales</taxon>
        <taxon>Lysobacteraceae</taxon>
        <taxon>Lysobacter</taxon>
    </lineage>
</organism>
<sequence length="76" mass="8193">MPIMRKIVKLAVGYALTKALARHGGPKGLLNAVMSSASGARGRGDYRSGSGYSGDDYRPGSDNTGRYKRGSRRRDF</sequence>
<evidence type="ECO:0000256" key="1">
    <source>
        <dbReference type="SAM" id="MobiDB-lite"/>
    </source>
</evidence>
<gene>
    <name evidence="2" type="ORF">ACFFGH_02610</name>
</gene>
<feature type="compositionally biased region" description="Basic residues" evidence="1">
    <location>
        <begin position="66"/>
        <end position="76"/>
    </location>
</feature>